<dbReference type="RefSeq" id="WP_420905236.1">
    <property type="nucleotide sequence ID" value="NZ_BAAFGK010000004.1"/>
</dbReference>
<feature type="transmembrane region" description="Helical" evidence="11">
    <location>
        <begin position="287"/>
        <end position="308"/>
    </location>
</feature>
<dbReference type="Pfam" id="PF01098">
    <property type="entry name" value="FTSW_RODA_SPOVE"/>
    <property type="match status" value="1"/>
</dbReference>
<evidence type="ECO:0000256" key="7">
    <source>
        <dbReference type="ARBA" id="ARBA00022984"/>
    </source>
</evidence>
<feature type="transmembrane region" description="Helical" evidence="11">
    <location>
        <begin position="320"/>
        <end position="347"/>
    </location>
</feature>
<keyword evidence="8 11" id="KW-1133">Transmembrane helix</keyword>
<dbReference type="PANTHER" id="PTHR30474">
    <property type="entry name" value="CELL CYCLE PROTEIN"/>
    <property type="match status" value="1"/>
</dbReference>
<evidence type="ECO:0000256" key="8">
    <source>
        <dbReference type="ARBA" id="ARBA00022989"/>
    </source>
</evidence>
<evidence type="ECO:0000256" key="3">
    <source>
        <dbReference type="ARBA" id="ARBA00022676"/>
    </source>
</evidence>
<protein>
    <recommendedName>
        <fullName evidence="11">Peptidoglycan glycosyltransferase MrdB</fullName>
        <shortName evidence="11">PGT</shortName>
        <ecNumber evidence="11">2.4.99.28</ecNumber>
    </recommendedName>
    <alternativeName>
        <fullName evidence="11">Cell elongation protein RodA</fullName>
    </alternativeName>
    <alternativeName>
        <fullName evidence="11">Cell wall polymerase</fullName>
    </alternativeName>
    <alternativeName>
        <fullName evidence="11">Peptidoglycan polymerase</fullName>
        <shortName evidence="11">PG polymerase</shortName>
    </alternativeName>
</protein>
<organism evidence="12 13">
    <name type="scientific">Candidatus Magnetaquiglobus chichijimensis</name>
    <dbReference type="NCBI Taxonomy" id="3141448"/>
    <lineage>
        <taxon>Bacteria</taxon>
        <taxon>Pseudomonadati</taxon>
        <taxon>Pseudomonadota</taxon>
        <taxon>Magnetococcia</taxon>
        <taxon>Magnetococcales</taxon>
        <taxon>Candidatus Magnetaquicoccaceae</taxon>
        <taxon>Candidatus Magnetaquiglobus</taxon>
    </lineage>
</organism>
<evidence type="ECO:0000313" key="13">
    <source>
        <dbReference type="Proteomes" id="UP001628193"/>
    </source>
</evidence>
<dbReference type="HAMAP" id="MF_02079">
    <property type="entry name" value="PGT_RodA"/>
    <property type="match status" value="1"/>
</dbReference>
<keyword evidence="9 11" id="KW-0472">Membrane</keyword>
<comment type="similarity">
    <text evidence="11">Belongs to the SEDS family. MrdB/RodA subfamily.</text>
</comment>
<feature type="transmembrane region" description="Helical" evidence="11">
    <location>
        <begin position="177"/>
        <end position="196"/>
    </location>
</feature>
<comment type="subcellular location">
    <subcellularLocation>
        <location evidence="11">Cell inner membrane</location>
        <topology evidence="11">Multi-pass membrane protein</topology>
    </subcellularLocation>
    <subcellularLocation>
        <location evidence="1">Membrane</location>
        <topology evidence="1">Multi-pass membrane protein</topology>
    </subcellularLocation>
</comment>
<evidence type="ECO:0000256" key="2">
    <source>
        <dbReference type="ARBA" id="ARBA00022475"/>
    </source>
</evidence>
<comment type="caution">
    <text evidence="12">The sequence shown here is derived from an EMBL/GenBank/DDBJ whole genome shotgun (WGS) entry which is preliminary data.</text>
</comment>
<keyword evidence="4 11" id="KW-0808">Transferase</keyword>
<evidence type="ECO:0000256" key="10">
    <source>
        <dbReference type="ARBA" id="ARBA00023316"/>
    </source>
</evidence>
<evidence type="ECO:0000256" key="4">
    <source>
        <dbReference type="ARBA" id="ARBA00022679"/>
    </source>
</evidence>
<evidence type="ECO:0000256" key="5">
    <source>
        <dbReference type="ARBA" id="ARBA00022692"/>
    </source>
</evidence>
<gene>
    <name evidence="11 12" type="primary">mrdB</name>
    <name evidence="11" type="synonym">rodA</name>
    <name evidence="12" type="ORF">SIID45300_01870</name>
</gene>
<dbReference type="EC" id="2.4.99.28" evidence="11"/>
<dbReference type="PROSITE" id="PS00428">
    <property type="entry name" value="FTSW_RODA_SPOVE"/>
    <property type="match status" value="1"/>
</dbReference>
<evidence type="ECO:0000256" key="9">
    <source>
        <dbReference type="ARBA" id="ARBA00023136"/>
    </source>
</evidence>
<keyword evidence="11" id="KW-0997">Cell inner membrane</keyword>
<keyword evidence="10 11" id="KW-0961">Cell wall biogenesis/degradation</keyword>
<keyword evidence="3 11" id="KW-0328">Glycosyltransferase</keyword>
<feature type="transmembrane region" description="Helical" evidence="11">
    <location>
        <begin position="353"/>
        <end position="377"/>
    </location>
</feature>
<feature type="transmembrane region" description="Helical" evidence="11">
    <location>
        <begin position="63"/>
        <end position="81"/>
    </location>
</feature>
<comment type="catalytic activity">
    <reaction evidence="11">
        <text>[GlcNAc-(1-&gt;4)-Mur2Ac(oyl-L-Ala-gamma-D-Glu-L-Lys-D-Ala-D-Ala)](n)-di-trans,octa-cis-undecaprenyl diphosphate + beta-D-GlcNAc-(1-&gt;4)-Mur2Ac(oyl-L-Ala-gamma-D-Glu-L-Lys-D-Ala-D-Ala)-di-trans,octa-cis-undecaprenyl diphosphate = [GlcNAc-(1-&gt;4)-Mur2Ac(oyl-L-Ala-gamma-D-Glu-L-Lys-D-Ala-D-Ala)](n+1)-di-trans,octa-cis-undecaprenyl diphosphate + di-trans,octa-cis-undecaprenyl diphosphate + H(+)</text>
        <dbReference type="Rhea" id="RHEA:23708"/>
        <dbReference type="Rhea" id="RHEA-COMP:9602"/>
        <dbReference type="Rhea" id="RHEA-COMP:9603"/>
        <dbReference type="ChEBI" id="CHEBI:15378"/>
        <dbReference type="ChEBI" id="CHEBI:58405"/>
        <dbReference type="ChEBI" id="CHEBI:60033"/>
        <dbReference type="ChEBI" id="CHEBI:78435"/>
        <dbReference type="EC" id="2.4.99.28"/>
    </reaction>
</comment>
<keyword evidence="5 11" id="KW-0812">Transmembrane</keyword>
<reference evidence="12 13" key="2">
    <citation type="submission" date="2024-09" db="EMBL/GenBank/DDBJ databases">
        <title>Draft genome sequence of Candidatus Magnetaquicoccaceae bacterium FCR-1.</title>
        <authorList>
            <person name="Shimoshige H."/>
            <person name="Shimamura S."/>
            <person name="Taoka A."/>
            <person name="Kobayashi H."/>
            <person name="Maekawa T."/>
        </authorList>
    </citation>
    <scope>NUCLEOTIDE SEQUENCE [LARGE SCALE GENOMIC DNA]</scope>
    <source>
        <strain evidence="12 13">FCR-1</strain>
    </source>
</reference>
<keyword evidence="2 11" id="KW-1003">Cell membrane</keyword>
<keyword evidence="13" id="KW-1185">Reference proteome</keyword>
<feature type="transmembrane region" description="Helical" evidence="11">
    <location>
        <begin position="151"/>
        <end position="171"/>
    </location>
</feature>
<dbReference type="InterPro" id="IPR001182">
    <property type="entry name" value="FtsW/RodA"/>
</dbReference>
<feature type="transmembrane region" description="Helical" evidence="11">
    <location>
        <begin position="88"/>
        <end position="109"/>
    </location>
</feature>
<sequence length="385" mass="41761">MIEAGKPLLDGGGGAISLGWTDRLRRFPWSLLLLLLLTICLGFGVLFSAVGGEHNQWLFWRQVIQSGLGLGIMLFVAIVAGDRLYKRFAYLFYSGSLMLLAVTMVAGSVGMGARRWLEVGFFRLQTSELMKVALILALARYFQDHAKNGSLGWRDLGVPFLMIILPVVFIIKQPDLGTAVLLAGVGFAMIVVAGISWKVMLTLVLLFGASMPLAWNGLHAYQKQRIITLFSPERDPLGSGYHIIQSKIAVGSGGVTGKGFMAGSQSQLDFLPERHTDFIFSVLAEEWGFVGGVTLLVMYILIILRALLITEMANDRFGLLTVVGATMLFAIQVLVNVGMVVGLLPVVGVPLPLISYGGSSMVTLMIAMGLLAHVSLYSRQHGRSV</sequence>
<dbReference type="NCBIfam" id="TIGR02210">
    <property type="entry name" value="rodA_shape"/>
    <property type="match status" value="1"/>
</dbReference>
<keyword evidence="7 11" id="KW-0573">Peptidoglycan synthesis</keyword>
<evidence type="ECO:0000256" key="1">
    <source>
        <dbReference type="ARBA" id="ARBA00004141"/>
    </source>
</evidence>
<comment type="function">
    <text evidence="11">Peptidoglycan polymerase that is essential for cell wall elongation.</text>
</comment>
<dbReference type="EMBL" id="BAAFGK010000004">
    <property type="protein sequence ID" value="GAB0057540.1"/>
    <property type="molecule type" value="Genomic_DNA"/>
</dbReference>
<accession>A0ABQ0C9H4</accession>
<evidence type="ECO:0000313" key="12">
    <source>
        <dbReference type="EMBL" id="GAB0057540.1"/>
    </source>
</evidence>
<dbReference type="GO" id="GO:0008955">
    <property type="term" value="F:peptidoglycan glycosyltransferase activity"/>
    <property type="evidence" value="ECO:0007669"/>
    <property type="project" value="UniProtKB-EC"/>
</dbReference>
<proteinExistence type="inferred from homology"/>
<dbReference type="InterPro" id="IPR011923">
    <property type="entry name" value="RodA/MrdB"/>
</dbReference>
<reference evidence="12 13" key="1">
    <citation type="submission" date="2024-05" db="EMBL/GenBank/DDBJ databases">
        <authorList>
            <consortium name="Candidatus Magnetaquicoccaceae bacterium FCR-1 genome sequencing consortium"/>
            <person name="Shimoshige H."/>
            <person name="Shimamura S."/>
            <person name="Taoka A."/>
            <person name="Kobayashi H."/>
            <person name="Maekawa T."/>
        </authorList>
    </citation>
    <scope>NUCLEOTIDE SEQUENCE [LARGE SCALE GENOMIC DNA]</scope>
    <source>
        <strain evidence="12 13">FCR-1</strain>
    </source>
</reference>
<evidence type="ECO:0000256" key="6">
    <source>
        <dbReference type="ARBA" id="ARBA00022960"/>
    </source>
</evidence>
<comment type="pathway">
    <text evidence="11">Cell wall biogenesis; peptidoglycan biosynthesis.</text>
</comment>
<dbReference type="InterPro" id="IPR018365">
    <property type="entry name" value="Cell_cycle_FtsW-rel_CS"/>
</dbReference>
<feature type="transmembrane region" description="Helical" evidence="11">
    <location>
        <begin position="31"/>
        <end position="51"/>
    </location>
</feature>
<keyword evidence="6 11" id="KW-0133">Cell shape</keyword>
<dbReference type="PANTHER" id="PTHR30474:SF1">
    <property type="entry name" value="PEPTIDOGLYCAN GLYCOSYLTRANSFERASE MRDB"/>
    <property type="match status" value="1"/>
</dbReference>
<dbReference type="Proteomes" id="UP001628193">
    <property type="component" value="Unassembled WGS sequence"/>
</dbReference>
<evidence type="ECO:0000256" key="11">
    <source>
        <dbReference type="HAMAP-Rule" id="MF_02079"/>
    </source>
</evidence>
<name>A0ABQ0C9H4_9PROT</name>